<reference evidence="5" key="4">
    <citation type="submission" date="2015-06" db="UniProtKB">
        <authorList>
            <consortium name="EnsemblMetazoa"/>
        </authorList>
    </citation>
    <scope>IDENTIFICATION</scope>
</reference>
<dbReference type="VEuPathDB" id="VectorBase:ADAC001904"/>
<dbReference type="EMBL" id="ADMH02000483">
    <property type="protein sequence ID" value="ETN66309.1"/>
    <property type="molecule type" value="Genomic_DNA"/>
</dbReference>
<dbReference type="eggNOG" id="KOG2433">
    <property type="taxonomic scope" value="Eukaryota"/>
</dbReference>
<dbReference type="Gene3D" id="3.90.70.130">
    <property type="match status" value="1"/>
</dbReference>
<evidence type="ECO:0000313" key="5">
    <source>
        <dbReference type="EnsemblMetazoa" id="ADAC001904-PA"/>
    </source>
</evidence>
<sequence length="326" mass="36511">MEEKNLLLNVHSNLEPPKPDGNTYLMRGNYLYYHYGCDGFQDMVLRRAENKDYFIRGSMSQLDDDSRASNAKKAFRTVGGKIALVRPFVFMRGVIITFRLVSNGGATELPSHFKGKKKGLPGEEGCAGNDINRRLRPGTAAPNQMGGWGCGYRTLQSICSWILHSGAAKTATANEVPNIPTIQQTLVEIKDKPERFFGSREWIGTLEAIYVIDTLYDVSCKVLHIARSDTIAKHADTLRDYFEQYGGLIMMGGDMDAASKGIAGIHVSVDQDVYLLVVDPHYVGKIQTKEELYTKQYVKWQKVEDFVDSSFYNLCLPMLKSRDPAA</sequence>
<evidence type="ECO:0000313" key="4">
    <source>
        <dbReference type="EMBL" id="ETN66309.1"/>
    </source>
</evidence>
<dbReference type="AlphaFoldDB" id="W5JU72"/>
<protein>
    <recommendedName>
        <fullName evidence="3">UFSP1/2/DUB catalytic domain-containing protein</fullName>
    </recommendedName>
</protein>
<evidence type="ECO:0000256" key="2">
    <source>
        <dbReference type="ARBA" id="ARBA00022801"/>
    </source>
</evidence>
<proteinExistence type="inferred from homology"/>
<gene>
    <name evidence="4" type="ORF">AND_001904</name>
</gene>
<reference evidence="4 6" key="1">
    <citation type="journal article" date="2010" name="BMC Genomics">
        <title>Combination of measures distinguishes pre-miRNAs from other stem-loops in the genome of the newly sequenced Anopheles darlingi.</title>
        <authorList>
            <person name="Mendes N.D."/>
            <person name="Freitas A.T."/>
            <person name="Vasconcelos A.T."/>
            <person name="Sagot M.F."/>
        </authorList>
    </citation>
    <scope>NUCLEOTIDE SEQUENCE</scope>
</reference>
<dbReference type="PANTHER" id="PTHR48153:SF3">
    <property type="entry name" value="INACTIVE UFM1-SPECIFIC PROTEASE 1"/>
    <property type="match status" value="1"/>
</dbReference>
<reference evidence="4" key="2">
    <citation type="submission" date="2010-05" db="EMBL/GenBank/DDBJ databases">
        <authorList>
            <person name="Almeida L.G."/>
            <person name="Nicolas M.F."/>
            <person name="Souza R.C."/>
            <person name="Vasconcelos A.T.R."/>
        </authorList>
    </citation>
    <scope>NUCLEOTIDE SEQUENCE</scope>
</reference>
<dbReference type="Proteomes" id="UP000000673">
    <property type="component" value="Unassembled WGS sequence"/>
</dbReference>
<evidence type="ECO:0000256" key="1">
    <source>
        <dbReference type="ARBA" id="ARBA00008552"/>
    </source>
</evidence>
<dbReference type="InterPro" id="IPR012462">
    <property type="entry name" value="UFSP1/2_DUB_cat"/>
</dbReference>
<evidence type="ECO:0000313" key="6">
    <source>
        <dbReference type="Proteomes" id="UP000000673"/>
    </source>
</evidence>
<dbReference type="STRING" id="43151.W5JU72"/>
<evidence type="ECO:0000259" key="3">
    <source>
        <dbReference type="Pfam" id="PF07910"/>
    </source>
</evidence>
<comment type="similarity">
    <text evidence="1">Belongs to the peptidase C78 family.</text>
</comment>
<dbReference type="EnsemblMetazoa" id="ADAC001904-RA">
    <property type="protein sequence ID" value="ADAC001904-PA"/>
    <property type="gene ID" value="ADAC001904"/>
</dbReference>
<dbReference type="PANTHER" id="PTHR48153">
    <property type="entry name" value="UFM1-SPECIFIC PROTEASE 2"/>
    <property type="match status" value="1"/>
</dbReference>
<accession>W5JU72</accession>
<reference evidence="4" key="3">
    <citation type="journal article" date="2013" name="Nucleic Acids Res.">
        <title>The genome of Anopheles darlingi, the main neotropical malaria vector.</title>
        <authorList>
            <person name="Marinotti O."/>
            <person name="Cerqueira G.C."/>
            <person name="de Almeida L.G."/>
            <person name="Ferro M.I."/>
            <person name="Loreto E.L."/>
            <person name="Zaha A."/>
            <person name="Teixeira S.M."/>
            <person name="Wespiser A.R."/>
            <person name="Almeida E Silva A."/>
            <person name="Schlindwein A.D."/>
            <person name="Pacheco A.C."/>
            <person name="Silva A.L."/>
            <person name="Graveley B.R."/>
            <person name="Walenz B.P."/>
            <person name="Lima Bde A."/>
            <person name="Ribeiro C.A."/>
            <person name="Nunes-Silva C.G."/>
            <person name="de Carvalho C.R."/>
            <person name="Soares C.M."/>
            <person name="de Menezes C.B."/>
            <person name="Matiolli C."/>
            <person name="Caffrey D."/>
            <person name="Araujo D.A."/>
            <person name="de Oliveira D.M."/>
            <person name="Golenbock D."/>
            <person name="Grisard E.C."/>
            <person name="Fantinatti-Garboggini F."/>
            <person name="de Carvalho F.M."/>
            <person name="Barcellos F.G."/>
            <person name="Prosdocimi F."/>
            <person name="May G."/>
            <person name="Azevedo Junior G.M."/>
            <person name="Guimaraes G.M."/>
            <person name="Goldman G.H."/>
            <person name="Padilha I.Q."/>
            <person name="Batista Jda S."/>
            <person name="Ferro J.A."/>
            <person name="Ribeiro J.M."/>
            <person name="Fietto J.L."/>
            <person name="Dabbas K.M."/>
            <person name="Cerdeira L."/>
            <person name="Agnez-Lima L.F."/>
            <person name="Brocchi M."/>
            <person name="de Carvalho M.O."/>
            <person name="Teixeira Mde M."/>
            <person name="Diniz Maia Mde M."/>
            <person name="Goldman M.H."/>
            <person name="Cruz Schneider M.P."/>
            <person name="Felipe M.S."/>
            <person name="Hungria M."/>
            <person name="Nicolas M.F."/>
            <person name="Pereira M."/>
            <person name="Montes M.A."/>
            <person name="Cantao M.E."/>
            <person name="Vincentz M."/>
            <person name="Rafael M.S."/>
            <person name="Silverman N."/>
            <person name="Stoco P.H."/>
            <person name="Souza R.C."/>
            <person name="Vicentini R."/>
            <person name="Gazzinelli R.T."/>
            <person name="Neves Rde O."/>
            <person name="Silva R."/>
            <person name="Astolfi-Filho S."/>
            <person name="Maciel T.E."/>
            <person name="Urmenyi T.P."/>
            <person name="Tadei W.P."/>
            <person name="Camargo E.P."/>
            <person name="de Vasconcelos A.T."/>
        </authorList>
    </citation>
    <scope>NUCLEOTIDE SEQUENCE</scope>
</reference>
<dbReference type="Pfam" id="PF07910">
    <property type="entry name" value="Peptidase_C78"/>
    <property type="match status" value="1"/>
</dbReference>
<organism evidence="4">
    <name type="scientific">Anopheles darlingi</name>
    <name type="common">Mosquito</name>
    <dbReference type="NCBI Taxonomy" id="43151"/>
    <lineage>
        <taxon>Eukaryota</taxon>
        <taxon>Metazoa</taxon>
        <taxon>Ecdysozoa</taxon>
        <taxon>Arthropoda</taxon>
        <taxon>Hexapoda</taxon>
        <taxon>Insecta</taxon>
        <taxon>Pterygota</taxon>
        <taxon>Neoptera</taxon>
        <taxon>Endopterygota</taxon>
        <taxon>Diptera</taxon>
        <taxon>Nematocera</taxon>
        <taxon>Culicoidea</taxon>
        <taxon>Culicidae</taxon>
        <taxon>Anophelinae</taxon>
        <taxon>Anopheles</taxon>
    </lineage>
</organism>
<dbReference type="VEuPathDB" id="VectorBase:ADAR2_010571"/>
<dbReference type="GO" id="GO:0071567">
    <property type="term" value="F:deUFMylase activity"/>
    <property type="evidence" value="ECO:0007669"/>
    <property type="project" value="UniProtKB-ARBA"/>
</dbReference>
<feature type="domain" description="UFSP1/2/DUB catalytic" evidence="3">
    <location>
        <begin position="146"/>
        <end position="315"/>
    </location>
</feature>
<dbReference type="HOGENOM" id="CLU_853158_0_0_1"/>
<keyword evidence="6" id="KW-1185">Reference proteome</keyword>
<keyword evidence="2" id="KW-0378">Hydrolase</keyword>
<name>W5JU72_ANODA</name>